<evidence type="ECO:0000313" key="1">
    <source>
        <dbReference type="EMBL" id="QOV87905.1"/>
    </source>
</evidence>
<gene>
    <name evidence="1" type="ORF">IPV69_16650</name>
</gene>
<reference evidence="1 2" key="1">
    <citation type="submission" date="2020-10" db="EMBL/GenBank/DDBJ databases">
        <title>Wide distribution of Phycisphaera-like planctomycetes from WD2101 soil group in peatlands and genome analysis of the first cultivated representative.</title>
        <authorList>
            <person name="Dedysh S.N."/>
            <person name="Beletsky A.V."/>
            <person name="Ivanova A."/>
            <person name="Kulichevskaya I.S."/>
            <person name="Suzina N.E."/>
            <person name="Philippov D.A."/>
            <person name="Rakitin A.L."/>
            <person name="Mardanov A.V."/>
            <person name="Ravin N.V."/>
        </authorList>
    </citation>
    <scope>NUCLEOTIDE SEQUENCE [LARGE SCALE GENOMIC DNA]</scope>
    <source>
        <strain evidence="1 2">M1803</strain>
    </source>
</reference>
<evidence type="ECO:0000313" key="2">
    <source>
        <dbReference type="Proteomes" id="UP000593765"/>
    </source>
</evidence>
<organism evidence="1 2">
    <name type="scientific">Humisphaera borealis</name>
    <dbReference type="NCBI Taxonomy" id="2807512"/>
    <lineage>
        <taxon>Bacteria</taxon>
        <taxon>Pseudomonadati</taxon>
        <taxon>Planctomycetota</taxon>
        <taxon>Phycisphaerae</taxon>
        <taxon>Tepidisphaerales</taxon>
        <taxon>Tepidisphaeraceae</taxon>
        <taxon>Humisphaera</taxon>
    </lineage>
</organism>
<dbReference type="RefSeq" id="WP_206290820.1">
    <property type="nucleotide sequence ID" value="NZ_CP063458.1"/>
</dbReference>
<proteinExistence type="predicted"/>
<dbReference type="AlphaFoldDB" id="A0A7M2WQS9"/>
<name>A0A7M2WQS9_9BACT</name>
<protein>
    <submittedName>
        <fullName evidence="1">Uncharacterized protein</fullName>
    </submittedName>
</protein>
<keyword evidence="2" id="KW-1185">Reference proteome</keyword>
<dbReference type="EMBL" id="CP063458">
    <property type="protein sequence ID" value="QOV87905.1"/>
    <property type="molecule type" value="Genomic_DNA"/>
</dbReference>
<accession>A0A7M2WQS9</accession>
<sequence>MFATCRSTRDMRSSEGVLRYRDERGVMASGLKVQAAGTSIDSGFAATYFSADRISAARDSERKFNEIKTMWSDRA</sequence>
<dbReference type="KEGG" id="hbs:IPV69_16650"/>
<dbReference type="Proteomes" id="UP000593765">
    <property type="component" value="Chromosome"/>
</dbReference>